<keyword evidence="5" id="KW-0677">Repeat</keyword>
<dbReference type="PANTHER" id="PTHR43790:SF3">
    <property type="entry name" value="D-ALLOSE IMPORT ATP-BINDING PROTEIN ALSA-RELATED"/>
    <property type="match status" value="1"/>
</dbReference>
<dbReference type="Proteomes" id="UP000191554">
    <property type="component" value="Unassembled WGS sequence"/>
</dbReference>
<dbReference type="InterPro" id="IPR027417">
    <property type="entry name" value="P-loop_NTPase"/>
</dbReference>
<dbReference type="AlphaFoldDB" id="A0A1V4SKL8"/>
<dbReference type="OrthoDB" id="9771863at2"/>
<reference evidence="11 12" key="1">
    <citation type="submission" date="2017-03" db="EMBL/GenBank/DDBJ databases">
        <title>Genome sequence of Clostridium hungatei DSM 14427.</title>
        <authorList>
            <person name="Poehlein A."/>
            <person name="Daniel R."/>
        </authorList>
    </citation>
    <scope>NUCLEOTIDE SEQUENCE [LARGE SCALE GENOMIC DNA]</scope>
    <source>
        <strain evidence="11 12">DSM 14427</strain>
    </source>
</reference>
<dbReference type="EMBL" id="MZGX01000012">
    <property type="protein sequence ID" value="OPX44046.1"/>
    <property type="molecule type" value="Genomic_DNA"/>
</dbReference>
<comment type="caution">
    <text evidence="11">The sequence shown here is derived from an EMBL/GenBank/DDBJ whole genome shotgun (WGS) entry which is preliminary data.</text>
</comment>
<evidence type="ECO:0000256" key="7">
    <source>
        <dbReference type="ARBA" id="ARBA00022840"/>
    </source>
</evidence>
<dbReference type="SUPFAM" id="SSF52540">
    <property type="entry name" value="P-loop containing nucleoside triphosphate hydrolases"/>
    <property type="match status" value="2"/>
</dbReference>
<keyword evidence="6" id="KW-0547">Nucleotide-binding</keyword>
<keyword evidence="2" id="KW-0813">Transport</keyword>
<dbReference type="InterPro" id="IPR003593">
    <property type="entry name" value="AAA+_ATPase"/>
</dbReference>
<keyword evidence="8" id="KW-1278">Translocase</keyword>
<protein>
    <submittedName>
        <fullName evidence="11">Galactose/methyl galactoside import ATP-binding protein MglA</fullName>
        <ecNumber evidence="11">3.6.3.17</ecNumber>
    </submittedName>
</protein>
<evidence type="ECO:0000313" key="11">
    <source>
        <dbReference type="EMBL" id="OPX44046.1"/>
    </source>
</evidence>
<dbReference type="Pfam" id="PF00005">
    <property type="entry name" value="ABC_tran"/>
    <property type="match status" value="2"/>
</dbReference>
<name>A0A1V4SKL8_RUMHU</name>
<keyword evidence="3" id="KW-1003">Cell membrane</keyword>
<dbReference type="InterPro" id="IPR050107">
    <property type="entry name" value="ABC_carbohydrate_import_ATPase"/>
</dbReference>
<keyword evidence="11" id="KW-0378">Hydrolase</keyword>
<dbReference type="GO" id="GO:0005524">
    <property type="term" value="F:ATP binding"/>
    <property type="evidence" value="ECO:0007669"/>
    <property type="project" value="UniProtKB-KW"/>
</dbReference>
<evidence type="ECO:0000256" key="6">
    <source>
        <dbReference type="ARBA" id="ARBA00022741"/>
    </source>
</evidence>
<evidence type="ECO:0000256" key="9">
    <source>
        <dbReference type="ARBA" id="ARBA00023136"/>
    </source>
</evidence>
<dbReference type="GO" id="GO:0005886">
    <property type="term" value="C:plasma membrane"/>
    <property type="evidence" value="ECO:0007669"/>
    <property type="project" value="UniProtKB-SubCell"/>
</dbReference>
<sequence length="499" mass="55213">MNDTVLRMCNITKRFSGVTVLDKVDFNLKKGEVHVLIGENGAGKSTLMKILAGVYQKSEGEIYLQDDTGELKPVEIESPSAALEKGISMVFQEFNLMENMTVAENICIGYEPRKGLILDRRAIQTEARKQLKRVSLENVSPQTIVGSLTVAQKQCVEIAKCLSHNAKIIILDEPTSSLSETEVTALFALIRALKENGVSIVYISHRMEEIFELGDRITVFRDGQMIDTVNVSDTDEKKLVNMIIGREFVAGDLSEDNQYKEEVMLEGKNISVGSFGAKLDFKAYKGEILGIFGLVGAGRTELARVIFGVDPIGEGSLYKNGKKLKINSPTDAINNNIGLVPEDRKLLGLITKLNVRDNLTLAKLRDMSWILPSRDKEISMTADYIKRLSIVTHGQTQLVERLSGGNQQKIVISKWLAMNLDVLILDEPTRGIDVGAKAEIYNVMRQLAREGMSIIMISSDLPEILKVSHRVLVMHDGEIKLEAPVKALDQGTIMHAAIS</sequence>
<dbReference type="GO" id="GO:0016887">
    <property type="term" value="F:ATP hydrolysis activity"/>
    <property type="evidence" value="ECO:0007669"/>
    <property type="project" value="InterPro"/>
</dbReference>
<keyword evidence="12" id="KW-1185">Reference proteome</keyword>
<dbReference type="FunFam" id="3.40.50.300:FF:000127">
    <property type="entry name" value="Ribose import ATP-binding protein RbsA"/>
    <property type="match status" value="1"/>
</dbReference>
<evidence type="ECO:0000256" key="3">
    <source>
        <dbReference type="ARBA" id="ARBA00022475"/>
    </source>
</evidence>
<dbReference type="CDD" id="cd03216">
    <property type="entry name" value="ABC_Carb_Monos_I"/>
    <property type="match status" value="1"/>
</dbReference>
<comment type="subcellular location">
    <subcellularLocation>
        <location evidence="1">Cell membrane</location>
        <topology evidence="1">Peripheral membrane protein</topology>
    </subcellularLocation>
</comment>
<organism evidence="11 12">
    <name type="scientific">Ruminiclostridium hungatei</name>
    <name type="common">Clostridium hungatei</name>
    <dbReference type="NCBI Taxonomy" id="48256"/>
    <lineage>
        <taxon>Bacteria</taxon>
        <taxon>Bacillati</taxon>
        <taxon>Bacillota</taxon>
        <taxon>Clostridia</taxon>
        <taxon>Eubacteriales</taxon>
        <taxon>Oscillospiraceae</taxon>
        <taxon>Ruminiclostridium</taxon>
    </lineage>
</organism>
<dbReference type="STRING" id="48256.CLHUN_20710"/>
<evidence type="ECO:0000259" key="10">
    <source>
        <dbReference type="PROSITE" id="PS50893"/>
    </source>
</evidence>
<evidence type="ECO:0000256" key="2">
    <source>
        <dbReference type="ARBA" id="ARBA00022448"/>
    </source>
</evidence>
<evidence type="ECO:0000256" key="4">
    <source>
        <dbReference type="ARBA" id="ARBA00022597"/>
    </source>
</evidence>
<dbReference type="SMART" id="SM00382">
    <property type="entry name" value="AAA"/>
    <property type="match status" value="2"/>
</dbReference>
<dbReference type="InterPro" id="IPR017871">
    <property type="entry name" value="ABC_transporter-like_CS"/>
</dbReference>
<dbReference type="PANTHER" id="PTHR43790">
    <property type="entry name" value="CARBOHYDRATE TRANSPORT ATP-BINDING PROTEIN MG119-RELATED"/>
    <property type="match status" value="1"/>
</dbReference>
<evidence type="ECO:0000313" key="12">
    <source>
        <dbReference type="Proteomes" id="UP000191554"/>
    </source>
</evidence>
<keyword evidence="9" id="KW-0472">Membrane</keyword>
<evidence type="ECO:0000256" key="1">
    <source>
        <dbReference type="ARBA" id="ARBA00004202"/>
    </source>
</evidence>
<proteinExistence type="predicted"/>
<keyword evidence="7 11" id="KW-0067">ATP-binding</keyword>
<feature type="domain" description="ABC transporter" evidence="10">
    <location>
        <begin position="253"/>
        <end position="498"/>
    </location>
</feature>
<evidence type="ECO:0000256" key="5">
    <source>
        <dbReference type="ARBA" id="ARBA00022737"/>
    </source>
</evidence>
<accession>A0A1V4SKL8</accession>
<dbReference type="EC" id="3.6.3.17" evidence="11"/>
<evidence type="ECO:0000256" key="8">
    <source>
        <dbReference type="ARBA" id="ARBA00022967"/>
    </source>
</evidence>
<dbReference type="InterPro" id="IPR003439">
    <property type="entry name" value="ABC_transporter-like_ATP-bd"/>
</dbReference>
<dbReference type="CDD" id="cd03215">
    <property type="entry name" value="ABC_Carb_Monos_II"/>
    <property type="match status" value="1"/>
</dbReference>
<dbReference type="PROSITE" id="PS00211">
    <property type="entry name" value="ABC_TRANSPORTER_1"/>
    <property type="match status" value="1"/>
</dbReference>
<gene>
    <name evidence="11" type="primary">mglA_3</name>
    <name evidence="11" type="ORF">CLHUN_20710</name>
</gene>
<feature type="domain" description="ABC transporter" evidence="10">
    <location>
        <begin position="6"/>
        <end position="247"/>
    </location>
</feature>
<dbReference type="Gene3D" id="3.40.50.300">
    <property type="entry name" value="P-loop containing nucleotide triphosphate hydrolases"/>
    <property type="match status" value="2"/>
</dbReference>
<keyword evidence="4" id="KW-0762">Sugar transport</keyword>
<dbReference type="RefSeq" id="WP_133051106.1">
    <property type="nucleotide sequence ID" value="NZ_MZGX01000012.1"/>
</dbReference>
<dbReference type="PROSITE" id="PS50893">
    <property type="entry name" value="ABC_TRANSPORTER_2"/>
    <property type="match status" value="2"/>
</dbReference>